<evidence type="ECO:0000313" key="1">
    <source>
        <dbReference type="EMBL" id="THG54394.1"/>
    </source>
</evidence>
<reference evidence="1" key="1">
    <citation type="submission" date="2019-04" db="EMBL/GenBank/DDBJ databases">
        <title>Microbes associate with the intestines of laboratory mice.</title>
        <authorList>
            <person name="Navarre W."/>
            <person name="Wong E."/>
            <person name="Huang K.C."/>
            <person name="Tropini C."/>
            <person name="Ng K."/>
            <person name="Yu B."/>
        </authorList>
    </citation>
    <scope>NUCLEOTIDE SEQUENCE</scope>
    <source>
        <strain evidence="1">NM86_A22</strain>
    </source>
</reference>
<sequence length="246" mass="26777">MTTPSLKESIYGYNRKNTPHKLAPSAALIDMDGTLYNSMPNHAKAWHRTISELGISCTLEEFFLYEGRTGTDTINLIWNRAFGKDADPEEAARIYDKKAAYFAQMGIPGTITGAQSAVAALIDRNITTVLVTGSGQPSTLQRLDTDFPNAFPTHRRITSASVTHGKPHPEPFQKAMQLANVKPWQCIAIDNAPLGVESAAKAGAFTIGIVTGPIQVSDLYNAGADIVFTSMQELTEKLTELLDHQL</sequence>
<dbReference type="Proteomes" id="UP000305401">
    <property type="component" value="Unassembled WGS sequence"/>
</dbReference>
<dbReference type="EMBL" id="SSTG01000020">
    <property type="protein sequence ID" value="THG54394.1"/>
    <property type="molecule type" value="Genomic_DNA"/>
</dbReference>
<proteinExistence type="predicted"/>
<name>A0AC61S7R9_9BACT</name>
<accession>A0AC61S7R9</accession>
<comment type="caution">
    <text evidence="1">The sequence shown here is derived from an EMBL/GenBank/DDBJ whole genome shotgun (WGS) entry which is preliminary data.</text>
</comment>
<gene>
    <name evidence="1" type="ORF">E5990_02965</name>
</gene>
<protein>
    <submittedName>
        <fullName evidence="1">HAD family phosphatase</fullName>
    </submittedName>
</protein>
<evidence type="ECO:0000313" key="2">
    <source>
        <dbReference type="Proteomes" id="UP000305401"/>
    </source>
</evidence>
<organism evidence="1 2">
    <name type="scientific">Muribaculum caecicola</name>
    <dbReference type="NCBI Taxonomy" id="3038144"/>
    <lineage>
        <taxon>Bacteria</taxon>
        <taxon>Pseudomonadati</taxon>
        <taxon>Bacteroidota</taxon>
        <taxon>Bacteroidia</taxon>
        <taxon>Bacteroidales</taxon>
        <taxon>Muribaculaceae</taxon>
        <taxon>Muribaculum</taxon>
    </lineage>
</organism>
<keyword evidence="2" id="KW-1185">Reference proteome</keyword>